<dbReference type="EC" id="3.1.1.45" evidence="2"/>
<dbReference type="PANTHER" id="PTHR46623:SF6">
    <property type="entry name" value="ALPHA_BETA-HYDROLASES SUPERFAMILY PROTEIN"/>
    <property type="match status" value="1"/>
</dbReference>
<evidence type="ECO:0000313" key="3">
    <source>
        <dbReference type="Proteomes" id="UP000552644"/>
    </source>
</evidence>
<dbReference type="GO" id="GO:0008806">
    <property type="term" value="F:carboxymethylenebutenolidase activity"/>
    <property type="evidence" value="ECO:0007669"/>
    <property type="project" value="UniProtKB-EC"/>
</dbReference>
<evidence type="ECO:0000313" key="2">
    <source>
        <dbReference type="EMBL" id="MBB4920464.1"/>
    </source>
</evidence>
<name>A0A7W7QVQ5_9ACTN</name>
<dbReference type="SUPFAM" id="SSF53474">
    <property type="entry name" value="alpha/beta-Hydrolases"/>
    <property type="match status" value="1"/>
</dbReference>
<comment type="caution">
    <text evidence="2">The sequence shown here is derived from an EMBL/GenBank/DDBJ whole genome shotgun (WGS) entry which is preliminary data.</text>
</comment>
<dbReference type="Gene3D" id="3.40.50.1820">
    <property type="entry name" value="alpha/beta hydrolase"/>
    <property type="match status" value="1"/>
</dbReference>
<keyword evidence="2" id="KW-0378">Hydrolase</keyword>
<organism evidence="2 3">
    <name type="scientific">Streptosporangium saharense</name>
    <dbReference type="NCBI Taxonomy" id="1706840"/>
    <lineage>
        <taxon>Bacteria</taxon>
        <taxon>Bacillati</taxon>
        <taxon>Actinomycetota</taxon>
        <taxon>Actinomycetes</taxon>
        <taxon>Streptosporangiales</taxon>
        <taxon>Streptosporangiaceae</taxon>
        <taxon>Streptosporangium</taxon>
    </lineage>
</organism>
<gene>
    <name evidence="2" type="ORF">FHS44_007613</name>
</gene>
<accession>A0A7W7QVQ5</accession>
<dbReference type="Proteomes" id="UP000552644">
    <property type="component" value="Unassembled WGS sequence"/>
</dbReference>
<dbReference type="AlphaFoldDB" id="A0A7W7QVQ5"/>
<dbReference type="InterPro" id="IPR002925">
    <property type="entry name" value="Dienelactn_hydro"/>
</dbReference>
<sequence length="232" mass="24418">MENRVEKVAVADGAFDLHLWVPDGGHGPVVLLVQEIYGVGPYIRGVAEELAGLGYVVGAPDLFWRIQPGWVAGHDEAGTAESLKIGARFDVPQGVSDAAAALSLLRALPEADGRAGVVGFCLGGSVAYLLAATVEADAVLSFYGSAVPDATGLMERIACPLLMVFGGSDPYIPRDRVALVEEAAAGRPNVEVHVAEQAGHAFLNYEAPQFHNPEAAPAVWALGLDFLNRHLR</sequence>
<dbReference type="InterPro" id="IPR029058">
    <property type="entry name" value="AB_hydrolase_fold"/>
</dbReference>
<dbReference type="InterPro" id="IPR051049">
    <property type="entry name" value="Dienelactone_hydrolase-like"/>
</dbReference>
<reference evidence="2 3" key="1">
    <citation type="submission" date="2020-08" db="EMBL/GenBank/DDBJ databases">
        <title>Genomic Encyclopedia of Type Strains, Phase III (KMG-III): the genomes of soil and plant-associated and newly described type strains.</title>
        <authorList>
            <person name="Whitman W."/>
        </authorList>
    </citation>
    <scope>NUCLEOTIDE SEQUENCE [LARGE SCALE GENOMIC DNA]</scope>
    <source>
        <strain evidence="2 3">CECT 8840</strain>
    </source>
</reference>
<evidence type="ECO:0000259" key="1">
    <source>
        <dbReference type="Pfam" id="PF01738"/>
    </source>
</evidence>
<dbReference type="EMBL" id="JACHJP010000013">
    <property type="protein sequence ID" value="MBB4920464.1"/>
    <property type="molecule type" value="Genomic_DNA"/>
</dbReference>
<feature type="domain" description="Dienelactone hydrolase" evidence="1">
    <location>
        <begin position="19"/>
        <end position="230"/>
    </location>
</feature>
<keyword evidence="3" id="KW-1185">Reference proteome</keyword>
<dbReference type="Pfam" id="PF01738">
    <property type="entry name" value="DLH"/>
    <property type="match status" value="1"/>
</dbReference>
<protein>
    <submittedName>
        <fullName evidence="2">Carboxymethylenebutenolidase</fullName>
        <ecNumber evidence="2">3.1.1.45</ecNumber>
    </submittedName>
</protein>
<proteinExistence type="predicted"/>
<dbReference type="PANTHER" id="PTHR46623">
    <property type="entry name" value="CARBOXYMETHYLENEBUTENOLIDASE-RELATED"/>
    <property type="match status" value="1"/>
</dbReference>
<dbReference type="RefSeq" id="WP_184724661.1">
    <property type="nucleotide sequence ID" value="NZ_JACHJP010000013.1"/>
</dbReference>